<feature type="domain" description="Peptidase S8/S53" evidence="6">
    <location>
        <begin position="90"/>
        <end position="292"/>
    </location>
</feature>
<evidence type="ECO:0000313" key="8">
    <source>
        <dbReference type="Proteomes" id="UP000028525"/>
    </source>
</evidence>
<dbReference type="CDD" id="cd07478">
    <property type="entry name" value="Peptidases_S8_CspA-like"/>
    <property type="match status" value="1"/>
</dbReference>
<dbReference type="RefSeq" id="WP_038281664.1">
    <property type="nucleotide sequence ID" value="NZ_JPME01000015.1"/>
</dbReference>
<proteinExistence type="inferred from homology"/>
<protein>
    <submittedName>
        <fullName evidence="7">Peptidase S8</fullName>
    </submittedName>
</protein>
<dbReference type="PANTHER" id="PTHR43806">
    <property type="entry name" value="PEPTIDASE S8"/>
    <property type="match status" value="1"/>
</dbReference>
<dbReference type="InterPro" id="IPR017310">
    <property type="entry name" value="Pept_S8A_subtilisin_clostridia"/>
</dbReference>
<evidence type="ECO:0000256" key="2">
    <source>
        <dbReference type="ARBA" id="ARBA00022670"/>
    </source>
</evidence>
<dbReference type="Proteomes" id="UP000028525">
    <property type="component" value="Unassembled WGS sequence"/>
</dbReference>
<dbReference type="STRING" id="29354.IO98_13200"/>
<evidence type="ECO:0000313" key="7">
    <source>
        <dbReference type="EMBL" id="KEZ89649.1"/>
    </source>
</evidence>
<dbReference type="InterPro" id="IPR036852">
    <property type="entry name" value="Peptidase_S8/S53_dom_sf"/>
</dbReference>
<keyword evidence="3" id="KW-0378">Hydrolase</keyword>
<dbReference type="Gene3D" id="2.60.120.1290">
    <property type="match status" value="1"/>
</dbReference>
<gene>
    <name evidence="7" type="ORF">IO98_13200</name>
</gene>
<dbReference type="Gene3D" id="3.40.50.200">
    <property type="entry name" value="Peptidase S8/S53 domain"/>
    <property type="match status" value="1"/>
</dbReference>
<dbReference type="InterPro" id="IPR000209">
    <property type="entry name" value="Peptidase_S8/S53_dom"/>
</dbReference>
<dbReference type="InterPro" id="IPR023827">
    <property type="entry name" value="Peptidase_S8_Asp-AS"/>
</dbReference>
<dbReference type="AlphaFoldDB" id="A0A084JL15"/>
<dbReference type="InterPro" id="IPR022398">
    <property type="entry name" value="Peptidase_S8_His-AS"/>
</dbReference>
<dbReference type="EMBL" id="JPME01000015">
    <property type="protein sequence ID" value="KEZ89649.1"/>
    <property type="molecule type" value="Genomic_DNA"/>
</dbReference>
<dbReference type="PIRSF" id="PIRSF037894">
    <property type="entry name" value="Subtilisin_rel_CspABC"/>
    <property type="match status" value="1"/>
</dbReference>
<dbReference type="PRINTS" id="PR00723">
    <property type="entry name" value="SUBTILISIN"/>
</dbReference>
<dbReference type="PROSITE" id="PS51892">
    <property type="entry name" value="SUBTILASE"/>
    <property type="match status" value="1"/>
</dbReference>
<dbReference type="InterPro" id="IPR050131">
    <property type="entry name" value="Peptidase_S8_subtilisin-like"/>
</dbReference>
<comment type="caution">
    <text evidence="7">The sequence shown here is derived from an EMBL/GenBank/DDBJ whole genome shotgun (WGS) entry which is preliminary data.</text>
</comment>
<dbReference type="PANTHER" id="PTHR43806:SF11">
    <property type="entry name" value="CEREVISIN-RELATED"/>
    <property type="match status" value="1"/>
</dbReference>
<evidence type="ECO:0000259" key="6">
    <source>
        <dbReference type="Pfam" id="PF00082"/>
    </source>
</evidence>
<dbReference type="GO" id="GO:0006508">
    <property type="term" value="P:proteolysis"/>
    <property type="evidence" value="ECO:0007669"/>
    <property type="project" value="UniProtKB-KW"/>
</dbReference>
<evidence type="ECO:0000256" key="4">
    <source>
        <dbReference type="ARBA" id="ARBA00022825"/>
    </source>
</evidence>
<evidence type="ECO:0000256" key="5">
    <source>
        <dbReference type="PROSITE-ProRule" id="PRU01240"/>
    </source>
</evidence>
<sequence length="557" mass="61389">MNKILDNEYYDLIISNSLVPGFDTENNITALNDKYSLLHIRRNNMDACDLGRYPYDNFPSLFTLTSKVSMEKSGITSVRRHPDLNLMGLGVVIGIIDTGIDYQHPAFKNHDGTTRIHSIWDQTDQTGMPPKDFSFGSEYTKKHINAALKSNDPLSIVPTFDNYGHGTAIASIISGTPDEKNSFTGVVPQSELIVVKLKEAKQNLKSLFFAPENVLCYQESDIMLGIRYLLSVSEKADLPLVICIALGSNQGGHDGLGVISSYLEHIVELPRTNVLVAAGNEGNSRRHYYHHSTAAPLCNGFNLKIGRNDKKFTMEIWPFPPGKVSIEIFSPNREIIRSISPSAGVCQKFSLSMGQTTIWINNILLEGSTGDQVILVRFDNPIPGIWYFQVSSIENEPFSFHSWLPSGNLISNETYFYQANQSTTITAPGNARNPLTVAAYNQFDGSILGESGRGYSRFGQINPDIAAPGYQIPCALPGNQYGSLTGTGAAAAHAAGASAMVMEWGYCKGNHTTVTGIQINHMIIRGAQRDSTYTYPNDNWGYGQVDVYKLFQRISII</sequence>
<dbReference type="InterPro" id="IPR034045">
    <property type="entry name" value="Pep_S8_CspA-like"/>
</dbReference>
<comment type="similarity">
    <text evidence="1 5">Belongs to the peptidase S8 family.</text>
</comment>
<dbReference type="SUPFAM" id="SSF52743">
    <property type="entry name" value="Subtilisin-like"/>
    <property type="match status" value="1"/>
</dbReference>
<dbReference type="GO" id="GO:0004252">
    <property type="term" value="F:serine-type endopeptidase activity"/>
    <property type="evidence" value="ECO:0007669"/>
    <property type="project" value="InterPro"/>
</dbReference>
<dbReference type="PROSITE" id="PS00136">
    <property type="entry name" value="SUBTILASE_ASP"/>
    <property type="match status" value="1"/>
</dbReference>
<keyword evidence="4" id="KW-0720">Serine protease</keyword>
<accession>A0A084JL15</accession>
<evidence type="ECO:0000256" key="3">
    <source>
        <dbReference type="ARBA" id="ARBA00022801"/>
    </source>
</evidence>
<dbReference type="PROSITE" id="PS00137">
    <property type="entry name" value="SUBTILASE_HIS"/>
    <property type="match status" value="1"/>
</dbReference>
<reference evidence="7 8" key="1">
    <citation type="submission" date="2014-07" db="EMBL/GenBank/DDBJ databases">
        <title>Draft genome of Clostridium celerecrescens 152B isolated from sediments associated with methane hydrate from Krishna Godavari basin.</title>
        <authorList>
            <person name="Honkalas V.S."/>
            <person name="Dabir A.P."/>
            <person name="Arora P."/>
            <person name="Dhakephalkar P.K."/>
        </authorList>
    </citation>
    <scope>NUCLEOTIDE SEQUENCE [LARGE SCALE GENOMIC DNA]</scope>
    <source>
        <strain evidence="7 8">152B</strain>
    </source>
</reference>
<dbReference type="InterPro" id="IPR015500">
    <property type="entry name" value="Peptidase_S8_subtilisin-rel"/>
</dbReference>
<dbReference type="Pfam" id="PF00082">
    <property type="entry name" value="Peptidase_S8"/>
    <property type="match status" value="2"/>
</dbReference>
<comment type="caution">
    <text evidence="5">Lacks conserved residue(s) required for the propagation of feature annotation.</text>
</comment>
<keyword evidence="2" id="KW-0645">Protease</keyword>
<keyword evidence="8" id="KW-1185">Reference proteome</keyword>
<name>A0A084JL15_9FIRM</name>
<dbReference type="OrthoDB" id="9762689at2"/>
<feature type="domain" description="Peptidase S8/S53" evidence="6">
    <location>
        <begin position="412"/>
        <end position="543"/>
    </location>
</feature>
<evidence type="ECO:0000256" key="1">
    <source>
        <dbReference type="ARBA" id="ARBA00011073"/>
    </source>
</evidence>
<organism evidence="7 8">
    <name type="scientific">Lacrimispora celerecrescens</name>
    <dbReference type="NCBI Taxonomy" id="29354"/>
    <lineage>
        <taxon>Bacteria</taxon>
        <taxon>Bacillati</taxon>
        <taxon>Bacillota</taxon>
        <taxon>Clostridia</taxon>
        <taxon>Lachnospirales</taxon>
        <taxon>Lachnospiraceae</taxon>
        <taxon>Lacrimispora</taxon>
    </lineage>
</organism>